<evidence type="ECO:0000313" key="7">
    <source>
        <dbReference type="Proteomes" id="UP001254608"/>
    </source>
</evidence>
<dbReference type="Gene3D" id="3.80.30.30">
    <property type="match status" value="1"/>
</dbReference>
<sequence>MSSRCEFRPGPIKGRGTGLRLEGRFDQESREPIDDGWRDADEIPQALPETVLLPERARSILSRNQSPDIPFETSINPYRGCEHGCIYCYARPSHAYVDLSPGIDFETRLFYKQDAATILERELAKPGYRPSVISLGSNTDPYQPVERSQRVTRDILEVLWQSRHPVSIVTKGAALIERDLDLLSEMAAQHLVSVAISLTTLDPALKRILEPRAASPQARLRAMRRLTDAGVPVMVFASPMIPAINDAELEAMLDAGAQAGAIAASFIPLRLPFEVKDLFRDWLQQHFPDRAAHVMSIVNQMRGGRDNDPNFGTRMRGQGPFADLLAQRFKLACRRSGLNGSERVRLQLDLSQYRAPSPGGQLGLF</sequence>
<dbReference type="InterPro" id="IPR040086">
    <property type="entry name" value="MJ0683-like"/>
</dbReference>
<proteinExistence type="predicted"/>
<dbReference type="Pfam" id="PF04055">
    <property type="entry name" value="Radical_SAM"/>
    <property type="match status" value="1"/>
</dbReference>
<name>A0ABU2WL91_9GAMM</name>
<keyword evidence="1" id="KW-0479">Metal-binding</keyword>
<evidence type="ECO:0000259" key="5">
    <source>
        <dbReference type="PROSITE" id="PS51918"/>
    </source>
</evidence>
<dbReference type="SFLD" id="SFLDG01084">
    <property type="entry name" value="Uncharacterised_Radical_SAM_Su"/>
    <property type="match status" value="1"/>
</dbReference>
<dbReference type="Proteomes" id="UP001254608">
    <property type="component" value="Unassembled WGS sequence"/>
</dbReference>
<dbReference type="PROSITE" id="PS51918">
    <property type="entry name" value="RADICAL_SAM"/>
    <property type="match status" value="1"/>
</dbReference>
<feature type="domain" description="Radical SAM core" evidence="5">
    <location>
        <begin position="67"/>
        <end position="305"/>
    </location>
</feature>
<dbReference type="InterPro" id="IPR058240">
    <property type="entry name" value="rSAM_sf"/>
</dbReference>
<evidence type="ECO:0000256" key="3">
    <source>
        <dbReference type="ARBA" id="ARBA00023014"/>
    </source>
</evidence>
<reference evidence="6 7" key="1">
    <citation type="submission" date="2023-09" db="EMBL/GenBank/DDBJ databases">
        <authorList>
            <person name="Rey-Velasco X."/>
        </authorList>
    </citation>
    <scope>NUCLEOTIDE SEQUENCE [LARGE SCALE GENOMIC DNA]</scope>
    <source>
        <strain evidence="6 7">W345</strain>
    </source>
</reference>
<dbReference type="InterPro" id="IPR007197">
    <property type="entry name" value="rSAM"/>
</dbReference>
<organism evidence="6 7">
    <name type="scientific">Banduia mediterranea</name>
    <dbReference type="NCBI Taxonomy" id="3075609"/>
    <lineage>
        <taxon>Bacteria</taxon>
        <taxon>Pseudomonadati</taxon>
        <taxon>Pseudomonadota</taxon>
        <taxon>Gammaproteobacteria</taxon>
        <taxon>Nevskiales</taxon>
        <taxon>Algiphilaceae</taxon>
        <taxon>Banduia</taxon>
    </lineage>
</organism>
<dbReference type="RefSeq" id="WP_311366063.1">
    <property type="nucleotide sequence ID" value="NZ_JAVRIC010000024.1"/>
</dbReference>
<evidence type="ECO:0000256" key="4">
    <source>
        <dbReference type="SAM" id="MobiDB-lite"/>
    </source>
</evidence>
<comment type="caution">
    <text evidence="6">The sequence shown here is derived from an EMBL/GenBank/DDBJ whole genome shotgun (WGS) entry which is preliminary data.</text>
</comment>
<dbReference type="CDD" id="cd01335">
    <property type="entry name" value="Radical_SAM"/>
    <property type="match status" value="1"/>
</dbReference>
<dbReference type="PANTHER" id="PTHR43432:SF3">
    <property type="entry name" value="SLR0285 PROTEIN"/>
    <property type="match status" value="1"/>
</dbReference>
<accession>A0ABU2WL91</accession>
<keyword evidence="2" id="KW-0408">Iron</keyword>
<dbReference type="PANTHER" id="PTHR43432">
    <property type="entry name" value="SLR0285 PROTEIN"/>
    <property type="match status" value="1"/>
</dbReference>
<dbReference type="SFLD" id="SFLDS00029">
    <property type="entry name" value="Radical_SAM"/>
    <property type="match status" value="1"/>
</dbReference>
<protein>
    <submittedName>
        <fullName evidence="6">PA0069 family radical SAM protein</fullName>
    </submittedName>
</protein>
<evidence type="ECO:0000313" key="6">
    <source>
        <dbReference type="EMBL" id="MDT0498651.1"/>
    </source>
</evidence>
<evidence type="ECO:0000256" key="1">
    <source>
        <dbReference type="ARBA" id="ARBA00022723"/>
    </source>
</evidence>
<dbReference type="EMBL" id="JAVRIC010000024">
    <property type="protein sequence ID" value="MDT0498651.1"/>
    <property type="molecule type" value="Genomic_DNA"/>
</dbReference>
<keyword evidence="3" id="KW-0411">Iron-sulfur</keyword>
<gene>
    <name evidence="6" type="ORF">RM530_14975</name>
</gene>
<feature type="compositionally biased region" description="Basic and acidic residues" evidence="4">
    <location>
        <begin position="21"/>
        <end position="37"/>
    </location>
</feature>
<feature type="region of interest" description="Disordered" evidence="4">
    <location>
        <begin position="1"/>
        <end position="37"/>
    </location>
</feature>
<keyword evidence="7" id="KW-1185">Reference proteome</keyword>
<dbReference type="SMART" id="SM00729">
    <property type="entry name" value="Elp3"/>
    <property type="match status" value="1"/>
</dbReference>
<dbReference type="InterPro" id="IPR006638">
    <property type="entry name" value="Elp3/MiaA/NifB-like_rSAM"/>
</dbReference>
<evidence type="ECO:0000256" key="2">
    <source>
        <dbReference type="ARBA" id="ARBA00023004"/>
    </source>
</evidence>
<dbReference type="SUPFAM" id="SSF102114">
    <property type="entry name" value="Radical SAM enzymes"/>
    <property type="match status" value="1"/>
</dbReference>
<dbReference type="NCBIfam" id="NF033668">
    <property type="entry name" value="rSAM_PA0069"/>
    <property type="match status" value="1"/>
</dbReference>